<dbReference type="OrthoDB" id="5970at2759"/>
<protein>
    <recommendedName>
        <fullName evidence="7">RRM domain-containing protein</fullName>
    </recommendedName>
</protein>
<feature type="region of interest" description="Disordered" evidence="4">
    <location>
        <begin position="156"/>
        <end position="220"/>
    </location>
</feature>
<evidence type="ECO:0000313" key="5">
    <source>
        <dbReference type="EMBL" id="CAA7057033.1"/>
    </source>
</evidence>
<dbReference type="PANTHER" id="PTHR23147">
    <property type="entry name" value="SERINE/ARGININE RICH SPLICING FACTOR"/>
    <property type="match status" value="1"/>
</dbReference>
<reference evidence="5" key="1">
    <citation type="submission" date="2020-01" db="EMBL/GenBank/DDBJ databases">
        <authorList>
            <person name="Mishra B."/>
        </authorList>
    </citation>
    <scope>NUCLEOTIDE SEQUENCE [LARGE SCALE GENOMIC DNA]</scope>
</reference>
<dbReference type="SUPFAM" id="SSF54928">
    <property type="entry name" value="RNA-binding domain, RBD"/>
    <property type="match status" value="1"/>
</dbReference>
<evidence type="ECO:0000256" key="2">
    <source>
        <dbReference type="ARBA" id="ARBA00022728"/>
    </source>
</evidence>
<dbReference type="Gene3D" id="3.30.70.330">
    <property type="match status" value="1"/>
</dbReference>
<dbReference type="InterPro" id="IPR050907">
    <property type="entry name" value="SRSF"/>
</dbReference>
<dbReference type="AlphaFoldDB" id="A0A6D2KJH6"/>
<feature type="compositionally biased region" description="Acidic residues" evidence="4">
    <location>
        <begin position="184"/>
        <end position="208"/>
    </location>
</feature>
<dbReference type="GO" id="GO:0008380">
    <property type="term" value="P:RNA splicing"/>
    <property type="evidence" value="ECO:0007669"/>
    <property type="project" value="UniProtKB-KW"/>
</dbReference>
<accession>A0A6D2KJH6</accession>
<name>A0A6D2KJH6_9BRAS</name>
<dbReference type="EMBL" id="CACVBM020001667">
    <property type="protein sequence ID" value="CAA7057033.1"/>
    <property type="molecule type" value="Genomic_DNA"/>
</dbReference>
<keyword evidence="3" id="KW-0508">mRNA splicing</keyword>
<evidence type="ECO:0008006" key="7">
    <source>
        <dbReference type="Google" id="ProtNLM"/>
    </source>
</evidence>
<keyword evidence="2" id="KW-0747">Spliceosome</keyword>
<organism evidence="5 6">
    <name type="scientific">Microthlaspi erraticum</name>
    <dbReference type="NCBI Taxonomy" id="1685480"/>
    <lineage>
        <taxon>Eukaryota</taxon>
        <taxon>Viridiplantae</taxon>
        <taxon>Streptophyta</taxon>
        <taxon>Embryophyta</taxon>
        <taxon>Tracheophyta</taxon>
        <taxon>Spermatophyta</taxon>
        <taxon>Magnoliopsida</taxon>
        <taxon>eudicotyledons</taxon>
        <taxon>Gunneridae</taxon>
        <taxon>Pentapetalae</taxon>
        <taxon>rosids</taxon>
        <taxon>malvids</taxon>
        <taxon>Brassicales</taxon>
        <taxon>Brassicaceae</taxon>
        <taxon>Coluteocarpeae</taxon>
        <taxon>Microthlaspi</taxon>
    </lineage>
</organism>
<dbReference type="Proteomes" id="UP000467841">
    <property type="component" value="Unassembled WGS sequence"/>
</dbReference>
<dbReference type="GO" id="GO:0003676">
    <property type="term" value="F:nucleic acid binding"/>
    <property type="evidence" value="ECO:0007669"/>
    <property type="project" value="InterPro"/>
</dbReference>
<dbReference type="GO" id="GO:0005681">
    <property type="term" value="C:spliceosomal complex"/>
    <property type="evidence" value="ECO:0007669"/>
    <property type="project" value="UniProtKB-KW"/>
</dbReference>
<dbReference type="InterPro" id="IPR012677">
    <property type="entry name" value="Nucleotide-bd_a/b_plait_sf"/>
</dbReference>
<evidence type="ECO:0000256" key="4">
    <source>
        <dbReference type="SAM" id="MobiDB-lite"/>
    </source>
</evidence>
<feature type="compositionally biased region" description="Polar residues" evidence="4">
    <location>
        <begin position="209"/>
        <end position="220"/>
    </location>
</feature>
<evidence type="ECO:0000256" key="3">
    <source>
        <dbReference type="ARBA" id="ARBA00023187"/>
    </source>
</evidence>
<proteinExistence type="predicted"/>
<evidence type="ECO:0000256" key="1">
    <source>
        <dbReference type="ARBA" id="ARBA00022664"/>
    </source>
</evidence>
<dbReference type="GO" id="GO:0006397">
    <property type="term" value="P:mRNA processing"/>
    <property type="evidence" value="ECO:0007669"/>
    <property type="project" value="UniProtKB-KW"/>
</dbReference>
<gene>
    <name evidence="5" type="ORF">MERR_LOCUS44269</name>
</gene>
<keyword evidence="1" id="KW-0507">mRNA processing</keyword>
<sequence>MENIQHVNLDPNLENPIIEILNRSMEEWLEKEDLIALYQRHAVQQFPISEETPGPAPFVEGLFIYDEDFYVDDYPWRDVNQVRRRNCVSRKLGNSTYPRIGYTEAILTLTPVTEFQRRTHHAKIDANQNHPGLAMVHYRVVDVPPQVVNQNEVANDQNDDEENHGGHVADDLNANEEVGNQAEGESDLEEEDDLVGDPDYNPLDDQDAADSSSTEPLLKDWTSTGAISSDTYDVFPAEATSVGNLQQVHEMATAIEDAQVKRVPSLKLLEEGWRKELMAVASSSRVSSTPGKELVVTKPYNSRPSFTLSDMATVSGIQDNYLIKLLEEKGCDLLKSLGKPNEVTHVDFERGYAFVYAEDERDAEDAIRGKEGKASIEWAKGELGKPRDGKGASNRRPTKTLFVINFDTKERRHFDSYGKVLNVRISRNFAFVQSANEEDAHKTGNNNAYYLFKNYLPSFSNSFHYWNP</sequence>
<comment type="caution">
    <text evidence="5">The sequence shown here is derived from an EMBL/GenBank/DDBJ whole genome shotgun (WGS) entry which is preliminary data.</text>
</comment>
<dbReference type="InterPro" id="IPR035979">
    <property type="entry name" value="RBD_domain_sf"/>
</dbReference>
<evidence type="ECO:0000313" key="6">
    <source>
        <dbReference type="Proteomes" id="UP000467841"/>
    </source>
</evidence>
<keyword evidence="6" id="KW-1185">Reference proteome</keyword>